<keyword evidence="1" id="KW-0472">Membrane</keyword>
<dbReference type="GO" id="GO:0008021">
    <property type="term" value="C:synaptic vesicle"/>
    <property type="evidence" value="ECO:0007669"/>
    <property type="project" value="TreeGrafter"/>
</dbReference>
<evidence type="ECO:0000313" key="4">
    <source>
        <dbReference type="Proteomes" id="UP001432027"/>
    </source>
</evidence>
<dbReference type="InterPro" id="IPR000727">
    <property type="entry name" value="T_SNARE_dom"/>
</dbReference>
<dbReference type="EMBL" id="BTSX01000005">
    <property type="protein sequence ID" value="GMT00703.1"/>
    <property type="molecule type" value="Genomic_DNA"/>
</dbReference>
<dbReference type="Proteomes" id="UP001432027">
    <property type="component" value="Unassembled WGS sequence"/>
</dbReference>
<protein>
    <recommendedName>
        <fullName evidence="2">t-SNARE coiled-coil homology domain-containing protein</fullName>
    </recommendedName>
</protein>
<evidence type="ECO:0000313" key="3">
    <source>
        <dbReference type="EMBL" id="GMT00703.1"/>
    </source>
</evidence>
<dbReference type="PROSITE" id="PS50192">
    <property type="entry name" value="T_SNARE"/>
    <property type="match status" value="1"/>
</dbReference>
<comment type="caution">
    <text evidence="3">The sequence shown here is derived from an EMBL/GenBank/DDBJ whole genome shotgun (WGS) entry which is preliminary data.</text>
</comment>
<sequence>FQMNESKRLGTELKFYRLKAHLRSHKTAISDNENKFDEENLQRIMVVQKQLETVVDNLLADCPTDSQCEARIILTKLKDELLLIHLRVLHNHKNPITEDNSYAESNIYEEEATSMMMQQQQKRGGMSDLAKEMKDKAEVSLQLENDISNIEAIFSDLHHIVHEQGDFIDSIEENVESCVNDVKRGQRDLREAVQHKGRTTTMTAAMVGGVVVGAPAGVTAGSAIVGILGTIGGVVTGFIGGNWFNKHAKKDAQE</sequence>
<gene>
    <name evidence="3" type="ORF">PENTCL1PPCAC_22877</name>
</gene>
<proteinExistence type="predicted"/>
<reference evidence="3" key="1">
    <citation type="submission" date="2023-10" db="EMBL/GenBank/DDBJ databases">
        <title>Genome assembly of Pristionchus species.</title>
        <authorList>
            <person name="Yoshida K."/>
            <person name="Sommer R.J."/>
        </authorList>
    </citation>
    <scope>NUCLEOTIDE SEQUENCE</scope>
    <source>
        <strain evidence="3">RS0144</strain>
    </source>
</reference>
<dbReference type="PANTHER" id="PTHR19957">
    <property type="entry name" value="SYNTAXIN"/>
    <property type="match status" value="1"/>
</dbReference>
<dbReference type="GO" id="GO:0031201">
    <property type="term" value="C:SNARE complex"/>
    <property type="evidence" value="ECO:0007669"/>
    <property type="project" value="TreeGrafter"/>
</dbReference>
<dbReference type="PANTHER" id="PTHR19957:SF417">
    <property type="entry name" value="T-SNARE COILED-COIL HOMOLOGY DOMAIN-CONTAINING PROTEIN"/>
    <property type="match status" value="1"/>
</dbReference>
<dbReference type="AlphaFoldDB" id="A0AAV5U2H7"/>
<dbReference type="GO" id="GO:0000149">
    <property type="term" value="F:SNARE binding"/>
    <property type="evidence" value="ECO:0007669"/>
    <property type="project" value="TreeGrafter"/>
</dbReference>
<keyword evidence="1" id="KW-0812">Transmembrane</keyword>
<feature type="non-terminal residue" evidence="3">
    <location>
        <position position="1"/>
    </location>
</feature>
<keyword evidence="1" id="KW-1133">Transmembrane helix</keyword>
<feature type="transmembrane region" description="Helical" evidence="1">
    <location>
        <begin position="199"/>
        <end position="218"/>
    </location>
</feature>
<dbReference type="GO" id="GO:0006906">
    <property type="term" value="P:vesicle fusion"/>
    <property type="evidence" value="ECO:0007669"/>
    <property type="project" value="TreeGrafter"/>
</dbReference>
<keyword evidence="4" id="KW-1185">Reference proteome</keyword>
<dbReference type="GO" id="GO:0005484">
    <property type="term" value="F:SNAP receptor activity"/>
    <property type="evidence" value="ECO:0007669"/>
    <property type="project" value="TreeGrafter"/>
</dbReference>
<evidence type="ECO:0000256" key="1">
    <source>
        <dbReference type="SAM" id="Phobius"/>
    </source>
</evidence>
<dbReference type="GO" id="GO:0006886">
    <property type="term" value="P:intracellular protein transport"/>
    <property type="evidence" value="ECO:0007669"/>
    <property type="project" value="TreeGrafter"/>
</dbReference>
<name>A0AAV5U2H7_9BILA</name>
<organism evidence="3 4">
    <name type="scientific">Pristionchus entomophagus</name>
    <dbReference type="NCBI Taxonomy" id="358040"/>
    <lineage>
        <taxon>Eukaryota</taxon>
        <taxon>Metazoa</taxon>
        <taxon>Ecdysozoa</taxon>
        <taxon>Nematoda</taxon>
        <taxon>Chromadorea</taxon>
        <taxon>Rhabditida</taxon>
        <taxon>Rhabditina</taxon>
        <taxon>Diplogasteromorpha</taxon>
        <taxon>Diplogasteroidea</taxon>
        <taxon>Neodiplogasteridae</taxon>
        <taxon>Pristionchus</taxon>
    </lineage>
</organism>
<dbReference type="SUPFAM" id="SSF58038">
    <property type="entry name" value="SNARE fusion complex"/>
    <property type="match status" value="1"/>
</dbReference>
<accession>A0AAV5U2H7</accession>
<dbReference type="Gene3D" id="1.20.5.110">
    <property type="match status" value="1"/>
</dbReference>
<feature type="domain" description="T-SNARE coiled-coil homology" evidence="2">
    <location>
        <begin position="130"/>
        <end position="192"/>
    </location>
</feature>
<dbReference type="SMART" id="SM00397">
    <property type="entry name" value="t_SNARE"/>
    <property type="match status" value="1"/>
</dbReference>
<dbReference type="GO" id="GO:0048278">
    <property type="term" value="P:vesicle docking"/>
    <property type="evidence" value="ECO:0007669"/>
    <property type="project" value="TreeGrafter"/>
</dbReference>
<feature type="transmembrane region" description="Helical" evidence="1">
    <location>
        <begin position="224"/>
        <end position="244"/>
    </location>
</feature>
<evidence type="ECO:0000259" key="2">
    <source>
        <dbReference type="PROSITE" id="PS50192"/>
    </source>
</evidence>
<dbReference type="InterPro" id="IPR045242">
    <property type="entry name" value="Syntaxin"/>
</dbReference>